<comment type="caution">
    <text evidence="1">The sequence shown here is derived from an EMBL/GenBank/DDBJ whole genome shotgun (WGS) entry which is preliminary data.</text>
</comment>
<dbReference type="EMBL" id="JANIDW010000004">
    <property type="protein sequence ID" value="MCX5615224.1"/>
    <property type="molecule type" value="Genomic_DNA"/>
</dbReference>
<keyword evidence="2" id="KW-1185">Reference proteome</keyword>
<sequence length="210" mass="23456">MTTLYYLHGWGYDAHFWEGLHTHLPSWQHICADAGYFGSPARPPLPEVPFWAVGHSAGACALLALRSPLCRGLISFNGFARFTAAPDYPEGLPPRIMHRMIRQFERQPATVLRQFRHMCGEPDPTLPSTLNLPALTDGLTMLETVDHRDHLPYWQGRLYSLHCVDDPLIPARSGMGAAAWGVERTGGHRLPLTHPQECAAFLTRIINASL</sequence>
<proteinExistence type="predicted"/>
<dbReference type="RefSeq" id="WP_266107051.1">
    <property type="nucleotide sequence ID" value="NZ_JANIDW010000004.1"/>
</dbReference>
<reference evidence="1 2" key="1">
    <citation type="submission" date="2022-07" db="EMBL/GenBank/DDBJ databases">
        <title>Bombella genomes.</title>
        <authorList>
            <person name="Harer L."/>
            <person name="Styblova S."/>
            <person name="Ehrmann M."/>
        </authorList>
    </citation>
    <scope>NUCLEOTIDE SEQUENCE [LARGE SCALE GENOMIC DNA]</scope>
    <source>
        <strain evidence="1 2">TMW 2.2558</strain>
    </source>
</reference>
<dbReference type="Gene3D" id="3.40.50.1820">
    <property type="entry name" value="alpha/beta hydrolase"/>
    <property type="match status" value="1"/>
</dbReference>
<name>A0ABT3WBQ1_9PROT</name>
<evidence type="ECO:0000313" key="1">
    <source>
        <dbReference type="EMBL" id="MCX5615224.1"/>
    </source>
</evidence>
<gene>
    <name evidence="1" type="ORF">NQF64_08210</name>
</gene>
<dbReference type="Proteomes" id="UP001165648">
    <property type="component" value="Unassembled WGS sequence"/>
</dbReference>
<accession>A0ABT3WBQ1</accession>
<organism evidence="1 2">
    <name type="scientific">Bombella saccharophila</name>
    <dbReference type="NCBI Taxonomy" id="2967338"/>
    <lineage>
        <taxon>Bacteria</taxon>
        <taxon>Pseudomonadati</taxon>
        <taxon>Pseudomonadota</taxon>
        <taxon>Alphaproteobacteria</taxon>
        <taxon>Acetobacterales</taxon>
        <taxon>Acetobacteraceae</taxon>
        <taxon>Bombella</taxon>
    </lineage>
</organism>
<dbReference type="InterPro" id="IPR029058">
    <property type="entry name" value="AB_hydrolase_fold"/>
</dbReference>
<evidence type="ECO:0000313" key="2">
    <source>
        <dbReference type="Proteomes" id="UP001165648"/>
    </source>
</evidence>
<dbReference type="SUPFAM" id="SSF53474">
    <property type="entry name" value="alpha/beta-Hydrolases"/>
    <property type="match status" value="1"/>
</dbReference>
<protein>
    <submittedName>
        <fullName evidence="1">Lysophospholipase</fullName>
    </submittedName>
</protein>